<evidence type="ECO:0000313" key="1">
    <source>
        <dbReference type="EMBL" id="KAJ5161874.1"/>
    </source>
</evidence>
<dbReference type="Pfam" id="PF04402">
    <property type="entry name" value="SIMPL"/>
    <property type="match status" value="1"/>
</dbReference>
<dbReference type="Gene3D" id="3.30.110.170">
    <property type="entry name" value="Protein of unknown function (DUF541), domain 1"/>
    <property type="match status" value="1"/>
</dbReference>
<protein>
    <recommendedName>
        <fullName evidence="3">SIMPL domain-containing protein</fullName>
    </recommendedName>
</protein>
<dbReference type="Proteomes" id="UP001146351">
    <property type="component" value="Unassembled WGS sequence"/>
</dbReference>
<organism evidence="1 2">
    <name type="scientific">Penicillium capsulatum</name>
    <dbReference type="NCBI Taxonomy" id="69766"/>
    <lineage>
        <taxon>Eukaryota</taxon>
        <taxon>Fungi</taxon>
        <taxon>Dikarya</taxon>
        <taxon>Ascomycota</taxon>
        <taxon>Pezizomycotina</taxon>
        <taxon>Eurotiomycetes</taxon>
        <taxon>Eurotiomycetidae</taxon>
        <taxon>Eurotiales</taxon>
        <taxon>Aspergillaceae</taxon>
        <taxon>Penicillium</taxon>
    </lineage>
</organism>
<accession>A0A9W9I100</accession>
<dbReference type="OrthoDB" id="3335918at2759"/>
<proteinExistence type="predicted"/>
<comment type="caution">
    <text evidence="1">The sequence shown here is derived from an EMBL/GenBank/DDBJ whole genome shotgun (WGS) entry which is preliminary data.</text>
</comment>
<sequence length="235" mass="25544">MAPLTIQIKGASSIAYRPERGALSITVKSQGPEQASVSSEVTSTSNQLNEMFTSLSPKLQSGVATPDAPVTVFSSRLLRTWSSQPTDKNENPLPPVYYATVGFNVVFRNFAKLGETVGQLSTKPNVDIKSIDWTLSEATQKEIGSETRKEAIRNAILKANDYAEVVGREVVPVEIKDCGQRTESSSSQAQGAQQVYVQAPRGMMNQVRETQTGGLDLTPQNIRYTGSVEVKFEAI</sequence>
<dbReference type="InterPro" id="IPR007497">
    <property type="entry name" value="SIMPL/DUF541"/>
</dbReference>
<reference evidence="1" key="2">
    <citation type="journal article" date="2023" name="IMA Fungus">
        <title>Comparative genomic study of the Penicillium genus elucidates a diverse pangenome and 15 lateral gene transfer events.</title>
        <authorList>
            <person name="Petersen C."/>
            <person name="Sorensen T."/>
            <person name="Nielsen M.R."/>
            <person name="Sondergaard T.E."/>
            <person name="Sorensen J.L."/>
            <person name="Fitzpatrick D.A."/>
            <person name="Frisvad J.C."/>
            <person name="Nielsen K.L."/>
        </authorList>
    </citation>
    <scope>NUCLEOTIDE SEQUENCE</scope>
    <source>
        <strain evidence="1">IBT 21917</strain>
    </source>
</reference>
<dbReference type="EMBL" id="JAPQKO010000005">
    <property type="protein sequence ID" value="KAJ5161874.1"/>
    <property type="molecule type" value="Genomic_DNA"/>
</dbReference>
<evidence type="ECO:0008006" key="3">
    <source>
        <dbReference type="Google" id="ProtNLM"/>
    </source>
</evidence>
<reference evidence="1" key="1">
    <citation type="submission" date="2022-11" db="EMBL/GenBank/DDBJ databases">
        <authorList>
            <person name="Petersen C."/>
        </authorList>
    </citation>
    <scope>NUCLEOTIDE SEQUENCE</scope>
    <source>
        <strain evidence="1">IBT 21917</strain>
    </source>
</reference>
<name>A0A9W9I100_9EURO</name>
<dbReference type="AlphaFoldDB" id="A0A9W9I100"/>
<keyword evidence="2" id="KW-1185">Reference proteome</keyword>
<gene>
    <name evidence="1" type="ORF">N7492_007266</name>
</gene>
<dbReference type="Gene3D" id="3.30.70.2970">
    <property type="entry name" value="Protein of unknown function (DUF541), domain 2"/>
    <property type="match status" value="1"/>
</dbReference>
<evidence type="ECO:0000313" key="2">
    <source>
        <dbReference type="Proteomes" id="UP001146351"/>
    </source>
</evidence>